<proteinExistence type="predicted"/>
<reference evidence="2" key="1">
    <citation type="submission" date="2022-11" db="UniProtKB">
        <authorList>
            <consortium name="WormBaseParasite"/>
        </authorList>
    </citation>
    <scope>IDENTIFICATION</scope>
</reference>
<dbReference type="WBParaSite" id="PS1159_v2.g4741.t1">
    <property type="protein sequence ID" value="PS1159_v2.g4741.t1"/>
    <property type="gene ID" value="PS1159_v2.g4741"/>
</dbReference>
<evidence type="ECO:0000313" key="1">
    <source>
        <dbReference type="Proteomes" id="UP000887580"/>
    </source>
</evidence>
<accession>A0AC35GFE0</accession>
<dbReference type="Proteomes" id="UP000887580">
    <property type="component" value="Unplaced"/>
</dbReference>
<protein>
    <submittedName>
        <fullName evidence="2">Uncharacterized protein</fullName>
    </submittedName>
</protein>
<evidence type="ECO:0000313" key="2">
    <source>
        <dbReference type="WBParaSite" id="PS1159_v2.g4741.t1"/>
    </source>
</evidence>
<name>A0AC35GFE0_9BILA</name>
<organism evidence="1 2">
    <name type="scientific">Panagrolaimus sp. PS1159</name>
    <dbReference type="NCBI Taxonomy" id="55785"/>
    <lineage>
        <taxon>Eukaryota</taxon>
        <taxon>Metazoa</taxon>
        <taxon>Ecdysozoa</taxon>
        <taxon>Nematoda</taxon>
        <taxon>Chromadorea</taxon>
        <taxon>Rhabditida</taxon>
        <taxon>Tylenchina</taxon>
        <taxon>Panagrolaimomorpha</taxon>
        <taxon>Panagrolaimoidea</taxon>
        <taxon>Panagrolaimidae</taxon>
        <taxon>Panagrolaimus</taxon>
    </lineage>
</organism>
<sequence length="130" mass="14181">MQSSQLGMPRAPFPQQQNLGAQSAANALQQMLRASEQQQQQQQQPATSQSPFLAGGLPNHAAFDLNAAAQFLPHLAQNSLLHAGNPLMRPPFHFLNNVSQAQAQNLLNMQSFGKMSFPPTQPNNNAKRDP</sequence>